<keyword evidence="7" id="KW-1185">Reference proteome</keyword>
<evidence type="ECO:0000256" key="2">
    <source>
        <dbReference type="ARBA" id="ARBA00022692"/>
    </source>
</evidence>
<name>A0A4R5TNA8_9GAMM</name>
<dbReference type="RefSeq" id="WP_133321948.1">
    <property type="nucleotide sequence ID" value="NZ_SMTF01000006.1"/>
</dbReference>
<evidence type="ECO:0000313" key="6">
    <source>
        <dbReference type="EMBL" id="TDK23851.1"/>
    </source>
</evidence>
<gene>
    <name evidence="6" type="ORF">E2F46_10000</name>
</gene>
<evidence type="ECO:0000259" key="5">
    <source>
        <dbReference type="Pfam" id="PF06803"/>
    </source>
</evidence>
<dbReference type="InterPro" id="IPR010652">
    <property type="entry name" value="DUF1232"/>
</dbReference>
<feature type="domain" description="DUF1232" evidence="5">
    <location>
        <begin position="85"/>
        <end position="115"/>
    </location>
</feature>
<dbReference type="EMBL" id="SMTF01000006">
    <property type="protein sequence ID" value="TDK23851.1"/>
    <property type="molecule type" value="Genomic_DNA"/>
</dbReference>
<protein>
    <submittedName>
        <fullName evidence="6">DUF1232 domain-containing protein</fullName>
    </submittedName>
</protein>
<evidence type="ECO:0000256" key="1">
    <source>
        <dbReference type="ARBA" id="ARBA00004127"/>
    </source>
</evidence>
<keyword evidence="2" id="KW-0812">Transmembrane</keyword>
<keyword evidence="3" id="KW-1133">Transmembrane helix</keyword>
<reference evidence="6 7" key="1">
    <citation type="submission" date="2019-03" db="EMBL/GenBank/DDBJ databases">
        <title>Luteimonas zhaokaii sp.nov., isolated from the rectal contents of Plateau pika in Yushu, Qinghai Province, China.</title>
        <authorList>
            <person name="Zhang G."/>
        </authorList>
    </citation>
    <scope>NUCLEOTIDE SEQUENCE [LARGE SCALE GENOMIC DNA]</scope>
    <source>
        <strain evidence="6 7">B9</strain>
    </source>
</reference>
<dbReference type="OrthoDB" id="9813247at2"/>
<comment type="subcellular location">
    <subcellularLocation>
        <location evidence="1">Endomembrane system</location>
        <topology evidence="1">Multi-pass membrane protein</topology>
    </subcellularLocation>
</comment>
<organism evidence="6 7">
    <name type="scientific">Luteimonas aestuarii</name>
    <dbReference type="NCBI Taxonomy" id="453837"/>
    <lineage>
        <taxon>Bacteria</taxon>
        <taxon>Pseudomonadati</taxon>
        <taxon>Pseudomonadota</taxon>
        <taxon>Gammaproteobacteria</taxon>
        <taxon>Lysobacterales</taxon>
        <taxon>Lysobacteraceae</taxon>
        <taxon>Luteimonas</taxon>
    </lineage>
</organism>
<evidence type="ECO:0000256" key="4">
    <source>
        <dbReference type="ARBA" id="ARBA00023136"/>
    </source>
</evidence>
<accession>A0A4R5TNA8</accession>
<dbReference type="AlphaFoldDB" id="A0A4R5TNA8"/>
<dbReference type="Pfam" id="PF06803">
    <property type="entry name" value="DUF1232"/>
    <property type="match status" value="1"/>
</dbReference>
<dbReference type="Proteomes" id="UP000294796">
    <property type="component" value="Unassembled WGS sequence"/>
</dbReference>
<comment type="caution">
    <text evidence="6">The sequence shown here is derived from an EMBL/GenBank/DDBJ whole genome shotgun (WGS) entry which is preliminary data.</text>
</comment>
<sequence>MSLTLTIDLNDHDLEHFASALKASHKAAEGRSAEEIVAAAAKLLEDAQKVKAPDFISERLERLDDMIAMVRDEGWHLDEEDRQHVLSALVYFADPTDVIPDHVEVLGYLDDAIMIELCVRELKHELDAYDDFCEYREREAKKRGVEPSAVGRTDWLDGRRDELVERMHARRKRDSGGGFGAGYGSSSGYGKPAYSRAWRPGMFRVR</sequence>
<evidence type="ECO:0000313" key="7">
    <source>
        <dbReference type="Proteomes" id="UP000294796"/>
    </source>
</evidence>
<dbReference type="GO" id="GO:0012505">
    <property type="term" value="C:endomembrane system"/>
    <property type="evidence" value="ECO:0007669"/>
    <property type="project" value="UniProtKB-SubCell"/>
</dbReference>
<keyword evidence="4" id="KW-0472">Membrane</keyword>
<proteinExistence type="predicted"/>
<evidence type="ECO:0000256" key="3">
    <source>
        <dbReference type="ARBA" id="ARBA00022989"/>
    </source>
</evidence>